<evidence type="ECO:0000256" key="1">
    <source>
        <dbReference type="SAM" id="SignalP"/>
    </source>
</evidence>
<proteinExistence type="predicted"/>
<dbReference type="EMBL" id="BAABBW010000003">
    <property type="protein sequence ID" value="GAA4174822.1"/>
    <property type="molecule type" value="Genomic_DNA"/>
</dbReference>
<accession>A0ABP8A0C6</accession>
<reference evidence="3" key="1">
    <citation type="journal article" date="2019" name="Int. J. Syst. Evol. Microbiol.">
        <title>The Global Catalogue of Microorganisms (GCM) 10K type strain sequencing project: providing services to taxonomists for standard genome sequencing and annotation.</title>
        <authorList>
            <consortium name="The Broad Institute Genomics Platform"/>
            <consortium name="The Broad Institute Genome Sequencing Center for Infectious Disease"/>
            <person name="Wu L."/>
            <person name="Ma J."/>
        </authorList>
    </citation>
    <scope>NUCLEOTIDE SEQUENCE [LARGE SCALE GENOMIC DNA]</scope>
    <source>
        <strain evidence="3">JCM 17591</strain>
    </source>
</reference>
<protein>
    <submittedName>
        <fullName evidence="2">Uncharacterized protein</fullName>
    </submittedName>
</protein>
<organism evidence="2 3">
    <name type="scientific">Gryllotalpicola koreensis</name>
    <dbReference type="NCBI Taxonomy" id="993086"/>
    <lineage>
        <taxon>Bacteria</taxon>
        <taxon>Bacillati</taxon>
        <taxon>Actinomycetota</taxon>
        <taxon>Actinomycetes</taxon>
        <taxon>Micrococcales</taxon>
        <taxon>Microbacteriaceae</taxon>
        <taxon>Gryllotalpicola</taxon>
    </lineage>
</organism>
<keyword evidence="1" id="KW-0732">Signal</keyword>
<comment type="caution">
    <text evidence="2">The sequence shown here is derived from an EMBL/GenBank/DDBJ whole genome shotgun (WGS) entry which is preliminary data.</text>
</comment>
<gene>
    <name evidence="2" type="ORF">GCM10022287_19270</name>
</gene>
<name>A0ABP8A0C6_9MICO</name>
<feature type="chain" id="PRO_5046459707" evidence="1">
    <location>
        <begin position="28"/>
        <end position="506"/>
    </location>
</feature>
<evidence type="ECO:0000313" key="3">
    <source>
        <dbReference type="Proteomes" id="UP001501079"/>
    </source>
</evidence>
<evidence type="ECO:0000313" key="2">
    <source>
        <dbReference type="EMBL" id="GAA4174822.1"/>
    </source>
</evidence>
<sequence>MRRRLALVLGIALAVVASLGAGGAAQALWSANATATTSASSGTVAATASGLDGLGYRFTSSSATSTTTLVRLSNTGTLPVTGFTSTIGYVSGSQALASAITWTIWDAGRNATSCPSAPAASSTGNWGAATLTMPAPATAIPAQAPAAYEGYCVTSTLASSAPAGQTVKLTLSVTALDQKWVSATPASAAISFTSPAADPAVVAPAQAGISTPAGSNLSDVSLTMPQGDVPWGSTSNSNINPTSGQITNQKYTCVIITVTGQSGATGDWSFQLDNSVAPFNGAILTNAMFATSGYQSAQILAKPSNGVGSYTIGGIHQGSATTFNQQVWNDPRGSDGFSSYVWNTPLPPKQTTQVHLCLNIDGTPPVKAQGAGTYTVAQPVLAGCPADGINPATAGSSAMTSPIPSNGNVCLYVTLTGLYPHFYIGYTVSIDWAALVKNSSLTASQKAKVLGESAYSWSAYGSDGSSDQAVPTLSNGVLTWTVAQQHTPLEITNGLTVVLTGTFGLN</sequence>
<dbReference type="Proteomes" id="UP001501079">
    <property type="component" value="Unassembled WGS sequence"/>
</dbReference>
<feature type="signal peptide" evidence="1">
    <location>
        <begin position="1"/>
        <end position="27"/>
    </location>
</feature>
<keyword evidence="3" id="KW-1185">Reference proteome</keyword>
<dbReference type="RefSeq" id="WP_344753793.1">
    <property type="nucleotide sequence ID" value="NZ_BAABBW010000003.1"/>
</dbReference>